<proteinExistence type="predicted"/>
<dbReference type="EMBL" id="BMAR01000001">
    <property type="protein sequence ID" value="GFR39962.1"/>
    <property type="molecule type" value="Genomic_DNA"/>
</dbReference>
<feature type="region of interest" description="Disordered" evidence="1">
    <location>
        <begin position="110"/>
        <end position="134"/>
    </location>
</feature>
<reference evidence="2 3" key="1">
    <citation type="journal article" date="2021" name="Sci. Rep.">
        <title>Genome sequencing of the multicellular alga Astrephomene provides insights into convergent evolution of germ-soma differentiation.</title>
        <authorList>
            <person name="Yamashita S."/>
            <person name="Yamamoto K."/>
            <person name="Matsuzaki R."/>
            <person name="Suzuki S."/>
            <person name="Yamaguchi H."/>
            <person name="Hirooka S."/>
            <person name="Minakuchi Y."/>
            <person name="Miyagishima S."/>
            <person name="Kawachi M."/>
            <person name="Toyoda A."/>
            <person name="Nozaki H."/>
        </authorList>
    </citation>
    <scope>NUCLEOTIDE SEQUENCE [LARGE SCALE GENOMIC DNA]</scope>
    <source>
        <strain evidence="2 3">NIES-4017</strain>
    </source>
</reference>
<comment type="caution">
    <text evidence="2">The sequence shown here is derived from an EMBL/GenBank/DDBJ whole genome shotgun (WGS) entry which is preliminary data.</text>
</comment>
<protein>
    <submittedName>
        <fullName evidence="2">Uncharacterized protein</fullName>
    </submittedName>
</protein>
<gene>
    <name evidence="2" type="ORF">Agub_g40</name>
</gene>
<dbReference type="Proteomes" id="UP001054857">
    <property type="component" value="Unassembled WGS sequence"/>
</dbReference>
<feature type="non-terminal residue" evidence="2">
    <location>
        <position position="1"/>
    </location>
</feature>
<keyword evidence="3" id="KW-1185">Reference proteome</keyword>
<feature type="non-terminal residue" evidence="2">
    <location>
        <position position="134"/>
    </location>
</feature>
<evidence type="ECO:0000313" key="3">
    <source>
        <dbReference type="Proteomes" id="UP001054857"/>
    </source>
</evidence>
<evidence type="ECO:0000313" key="2">
    <source>
        <dbReference type="EMBL" id="GFR39962.1"/>
    </source>
</evidence>
<dbReference type="AlphaFoldDB" id="A0AAD3DFU3"/>
<sequence length="134" mass="14369">GEVGAGEEDCEWAPPLLPYLAPMRLPRGGWPEWARRVMGPQLRLPVTSTTLGAYEASQLSQTELRAFVQLASVQEAAHHPRKKRRMQYRNIAQAMSKQAWRSWKQQVRAAAAAAGPAAGGQDPPAAAGAAAATG</sequence>
<accession>A0AAD3DFU3</accession>
<evidence type="ECO:0000256" key="1">
    <source>
        <dbReference type="SAM" id="MobiDB-lite"/>
    </source>
</evidence>
<name>A0AAD3DFU3_9CHLO</name>
<organism evidence="2 3">
    <name type="scientific">Astrephomene gubernaculifera</name>
    <dbReference type="NCBI Taxonomy" id="47775"/>
    <lineage>
        <taxon>Eukaryota</taxon>
        <taxon>Viridiplantae</taxon>
        <taxon>Chlorophyta</taxon>
        <taxon>core chlorophytes</taxon>
        <taxon>Chlorophyceae</taxon>
        <taxon>CS clade</taxon>
        <taxon>Chlamydomonadales</taxon>
        <taxon>Astrephomenaceae</taxon>
        <taxon>Astrephomene</taxon>
    </lineage>
</organism>